<sequence>MIDSTTHARPLFDGPDWSFDLMSTVHDAIQEIALNDLGLNIYPNQIEIISAEQMLDAYSCVGMPLMYQHWSFGKHFVRDETYYRKGMMGLAYEIVINSNPCISYNMEENTMAMQTLVMAHAAFGHNHFFKNNYLFRDWTDASGIHDYLAFAKNFIADCEERHGLDAVEQVLDAAHALRDQGVFRYGRPPKPTAQEQAAMLQQREGAKSGRSVLDLWTDTILGSPEQAQSEGEAALSSRQGELSLPQENLLYFLEKHSPNLAPWQREIVRIVRYLAQYMYPQKQTKVMNEGCATFTHYYIINRLYEKGLITQGAFMEMMHSHTNVIMQPEFDDPRFNGLNPYAIGFAMMQDIRRICENPTVEDREWFPEFAGDPDWKSVMRNAWANYRDESFILQFLSPHLIRQLKLFVITDDEKQANLVVSQIHNKRGYREVRQILARSYDLAFLEPDIQVVDADLKGDRELQLVHRVQNGIDLVDEDRTEVLKHIKRLWGYEVKLTGIDRDSGETLYSRTTRVAAADAA</sequence>
<accession>A0ABZ2XW70</accession>
<evidence type="ECO:0000259" key="2">
    <source>
        <dbReference type="Pfam" id="PF24755"/>
    </source>
</evidence>
<evidence type="ECO:0000313" key="4">
    <source>
        <dbReference type="Proteomes" id="UP001623232"/>
    </source>
</evidence>
<feature type="domain" description="SpoVR-like C-terminal" evidence="2">
    <location>
        <begin position="447"/>
        <end position="500"/>
    </location>
</feature>
<dbReference type="Pfam" id="PF04293">
    <property type="entry name" value="SpoVR"/>
    <property type="match status" value="1"/>
</dbReference>
<evidence type="ECO:0000313" key="3">
    <source>
        <dbReference type="EMBL" id="WZK90331.1"/>
    </source>
</evidence>
<dbReference type="InterPro" id="IPR056174">
    <property type="entry name" value="SpoVR_N"/>
</dbReference>
<dbReference type="Proteomes" id="UP001623232">
    <property type="component" value="Chromosome"/>
</dbReference>
<dbReference type="InterPro" id="IPR057008">
    <property type="entry name" value="SpoVR-like_C"/>
</dbReference>
<reference evidence="3 4" key="1">
    <citation type="submission" date="2023-04" db="EMBL/GenBank/DDBJ databases">
        <title>Complete genome sequence of Alisedimentitalea scapharcae.</title>
        <authorList>
            <person name="Rong J.-C."/>
            <person name="Yi M.-L."/>
            <person name="Zhao Q."/>
        </authorList>
    </citation>
    <scope>NUCLEOTIDE SEQUENCE [LARGE SCALE GENOMIC DNA]</scope>
    <source>
        <strain evidence="3 4">KCTC 42119</strain>
    </source>
</reference>
<keyword evidence="4" id="KW-1185">Reference proteome</keyword>
<dbReference type="InterPro" id="IPR007390">
    <property type="entry name" value="Spore_V_R"/>
</dbReference>
<protein>
    <submittedName>
        <fullName evidence="3">SpoVR family protein</fullName>
    </submittedName>
</protein>
<evidence type="ECO:0000259" key="1">
    <source>
        <dbReference type="Pfam" id="PF04293"/>
    </source>
</evidence>
<dbReference type="EMBL" id="CP123584">
    <property type="protein sequence ID" value="WZK90331.1"/>
    <property type="molecule type" value="Genomic_DNA"/>
</dbReference>
<feature type="domain" description="SpoVR protein-like N-terminal" evidence="1">
    <location>
        <begin position="16"/>
        <end position="442"/>
    </location>
</feature>
<dbReference type="RefSeq" id="WP_406648981.1">
    <property type="nucleotide sequence ID" value="NZ_CP123584.1"/>
</dbReference>
<name>A0ABZ2XW70_9RHOB</name>
<dbReference type="Pfam" id="PF24755">
    <property type="entry name" value="SpoVR_C"/>
    <property type="match status" value="1"/>
</dbReference>
<dbReference type="PANTHER" id="PTHR30029:SF2">
    <property type="entry name" value="STAGE V SPORULATION PROTEIN R"/>
    <property type="match status" value="1"/>
</dbReference>
<dbReference type="PANTHER" id="PTHR30029">
    <property type="entry name" value="STAGE V SPORULATION PROTEIN R"/>
    <property type="match status" value="1"/>
</dbReference>
<gene>
    <name evidence="3" type="ORF">QEZ52_07250</name>
</gene>
<proteinExistence type="predicted"/>
<organism evidence="3 4">
    <name type="scientific">Aliisedimentitalea scapharcae</name>
    <dbReference type="NCBI Taxonomy" id="1524259"/>
    <lineage>
        <taxon>Bacteria</taxon>
        <taxon>Pseudomonadati</taxon>
        <taxon>Pseudomonadota</taxon>
        <taxon>Alphaproteobacteria</taxon>
        <taxon>Rhodobacterales</taxon>
        <taxon>Roseobacteraceae</taxon>
        <taxon>Aliisedimentitalea</taxon>
    </lineage>
</organism>
<dbReference type="InterPro" id="IPR057270">
    <property type="entry name" value="Ycgb-like"/>
</dbReference>
<dbReference type="NCBIfam" id="NF008737">
    <property type="entry name" value="PRK11767.1"/>
    <property type="match status" value="1"/>
</dbReference>